<name>A0A3D9V878_THECX</name>
<reference evidence="2 3" key="1">
    <citation type="submission" date="2018-08" db="EMBL/GenBank/DDBJ databases">
        <title>Sequencing the genomes of 1000 actinobacteria strains.</title>
        <authorList>
            <person name="Klenk H.-P."/>
        </authorList>
    </citation>
    <scope>NUCLEOTIDE SEQUENCE [LARGE SCALE GENOMIC DNA]</scope>
    <source>
        <strain evidence="2 3">DSM 22891</strain>
    </source>
</reference>
<proteinExistence type="predicted"/>
<dbReference type="Gene3D" id="3.40.50.300">
    <property type="entry name" value="P-loop containing nucleotide triphosphate hydrolases"/>
    <property type="match status" value="1"/>
</dbReference>
<dbReference type="EMBL" id="QTUC01000001">
    <property type="protein sequence ID" value="REF37992.1"/>
    <property type="molecule type" value="Genomic_DNA"/>
</dbReference>
<dbReference type="InterPro" id="IPR027417">
    <property type="entry name" value="P-loop_NTPase"/>
</dbReference>
<dbReference type="Proteomes" id="UP000256485">
    <property type="component" value="Unassembled WGS sequence"/>
</dbReference>
<dbReference type="AlphaFoldDB" id="A0A3D9V878"/>
<keyword evidence="3" id="KW-1185">Reference proteome</keyword>
<feature type="region of interest" description="Disordered" evidence="1">
    <location>
        <begin position="1"/>
        <end position="33"/>
    </location>
</feature>
<organism evidence="2 3">
    <name type="scientific">Thermasporomyces composti</name>
    <dbReference type="NCBI Taxonomy" id="696763"/>
    <lineage>
        <taxon>Bacteria</taxon>
        <taxon>Bacillati</taxon>
        <taxon>Actinomycetota</taxon>
        <taxon>Actinomycetes</taxon>
        <taxon>Propionibacteriales</taxon>
        <taxon>Nocardioidaceae</taxon>
        <taxon>Thermasporomyces</taxon>
    </lineage>
</organism>
<dbReference type="RefSeq" id="WP_211310647.1">
    <property type="nucleotide sequence ID" value="NZ_QTUC01000001.1"/>
</dbReference>
<sequence>MVLRDTRLSGPADPFPADRARSGPLRDLTDPDQPAAPRVLSLDHLAAYVLEARPRLGPVRLVCVDGPACSGKTTLAARLATALEGCPIVHMDDLYEGWDGLPTVGDRLEEWILAPIRAGRPGRYRRYDWTRGAYAEWHEVPLHRALVIEGVGSAARLVDGHATLRIWMEAPEQVRLERARVRDAGGFDPYWRSWADAERRHFTLERTRDRADVVLDGAPEVPYDVERAVVATSVRLPGLLAA</sequence>
<gene>
    <name evidence="2" type="ORF">DFJ64_3457</name>
</gene>
<keyword evidence="2" id="KW-0418">Kinase</keyword>
<accession>A0A3D9V878</accession>
<keyword evidence="2" id="KW-0808">Transferase</keyword>
<dbReference type="SUPFAM" id="SSF52540">
    <property type="entry name" value="P-loop containing nucleoside triphosphate hydrolases"/>
    <property type="match status" value="1"/>
</dbReference>
<evidence type="ECO:0000256" key="1">
    <source>
        <dbReference type="SAM" id="MobiDB-lite"/>
    </source>
</evidence>
<protein>
    <submittedName>
        <fullName evidence="2">Uridine kinase</fullName>
    </submittedName>
</protein>
<dbReference type="GO" id="GO:0016301">
    <property type="term" value="F:kinase activity"/>
    <property type="evidence" value="ECO:0007669"/>
    <property type="project" value="UniProtKB-KW"/>
</dbReference>
<evidence type="ECO:0000313" key="3">
    <source>
        <dbReference type="Proteomes" id="UP000256485"/>
    </source>
</evidence>
<evidence type="ECO:0000313" key="2">
    <source>
        <dbReference type="EMBL" id="REF37992.1"/>
    </source>
</evidence>
<comment type="caution">
    <text evidence="2">The sequence shown here is derived from an EMBL/GenBank/DDBJ whole genome shotgun (WGS) entry which is preliminary data.</text>
</comment>